<dbReference type="Proteomes" id="UP001066276">
    <property type="component" value="Chromosome 5"/>
</dbReference>
<sequence length="304" mass="34679">MYCARVCPPVPSFTEPLNVHVVGLQREPEFQSAVCAAQTLKLSFPSKFLDPTVTPYLEFAWNEYLEEKKKELKGETWGFSSKVMCFINGRLLGDDKDLVKWANEHWGYQDFRPLSLYIALAEDFCSRLMKDTKNTFVFMDIAIDDEPSGRLLFELFSNICPKTCENFRELCQLPETISTDCRELNYKGTTFHRIVKNGWIQAGGIPTGVGEENESIFGGLFEDENFAVPHNKRGILGMANKGPHTNGSHFYITLKATPYMDRKYVAFGQLIEGTEVLRKLEALPTINERPIKQCVVTECRIYNP</sequence>
<dbReference type="PRINTS" id="PR00153">
    <property type="entry name" value="CSAPPISMRASE"/>
</dbReference>
<dbReference type="SUPFAM" id="SSF50891">
    <property type="entry name" value="Cyclophilin-like"/>
    <property type="match status" value="1"/>
</dbReference>
<evidence type="ECO:0000313" key="3">
    <source>
        <dbReference type="Proteomes" id="UP001066276"/>
    </source>
</evidence>
<dbReference type="Gene3D" id="2.40.100.10">
    <property type="entry name" value="Cyclophilin-like"/>
    <property type="match status" value="1"/>
</dbReference>
<dbReference type="InterPro" id="IPR002130">
    <property type="entry name" value="Cyclophilin-type_PPIase_dom"/>
</dbReference>
<accession>A0AAV7RJG6</accession>
<organism evidence="2 3">
    <name type="scientific">Pleurodeles waltl</name>
    <name type="common">Iberian ribbed newt</name>
    <dbReference type="NCBI Taxonomy" id="8319"/>
    <lineage>
        <taxon>Eukaryota</taxon>
        <taxon>Metazoa</taxon>
        <taxon>Chordata</taxon>
        <taxon>Craniata</taxon>
        <taxon>Vertebrata</taxon>
        <taxon>Euteleostomi</taxon>
        <taxon>Amphibia</taxon>
        <taxon>Batrachia</taxon>
        <taxon>Caudata</taxon>
        <taxon>Salamandroidea</taxon>
        <taxon>Salamandridae</taxon>
        <taxon>Pleurodelinae</taxon>
        <taxon>Pleurodeles</taxon>
    </lineage>
</organism>
<comment type="caution">
    <text evidence="2">The sequence shown here is derived from an EMBL/GenBank/DDBJ whole genome shotgun (WGS) entry which is preliminary data.</text>
</comment>
<dbReference type="PROSITE" id="PS50072">
    <property type="entry name" value="CSA_PPIASE_2"/>
    <property type="match status" value="1"/>
</dbReference>
<proteinExistence type="predicted"/>
<dbReference type="AlphaFoldDB" id="A0AAV7RJG6"/>
<dbReference type="GO" id="GO:0005737">
    <property type="term" value="C:cytoplasm"/>
    <property type="evidence" value="ECO:0007669"/>
    <property type="project" value="TreeGrafter"/>
</dbReference>
<keyword evidence="3" id="KW-1185">Reference proteome</keyword>
<dbReference type="FunFam" id="2.40.100.10:FF:000048">
    <property type="entry name" value="Peptidyl-prolyl cis-trans isomerase"/>
    <property type="match status" value="1"/>
</dbReference>
<feature type="domain" description="PPIase cyclophilin-type" evidence="1">
    <location>
        <begin position="138"/>
        <end position="301"/>
    </location>
</feature>
<dbReference type="PANTHER" id="PTHR11071:SF561">
    <property type="entry name" value="PEPTIDYL-PROLYL CIS-TRANS ISOMERASE D-RELATED"/>
    <property type="match status" value="1"/>
</dbReference>
<reference evidence="2" key="1">
    <citation type="journal article" date="2022" name="bioRxiv">
        <title>Sequencing and chromosome-scale assembly of the giantPleurodeles waltlgenome.</title>
        <authorList>
            <person name="Brown T."/>
            <person name="Elewa A."/>
            <person name="Iarovenko S."/>
            <person name="Subramanian E."/>
            <person name="Araus A.J."/>
            <person name="Petzold A."/>
            <person name="Susuki M."/>
            <person name="Suzuki K.-i.T."/>
            <person name="Hayashi T."/>
            <person name="Toyoda A."/>
            <person name="Oliveira C."/>
            <person name="Osipova E."/>
            <person name="Leigh N.D."/>
            <person name="Simon A."/>
            <person name="Yun M.H."/>
        </authorList>
    </citation>
    <scope>NUCLEOTIDE SEQUENCE</scope>
    <source>
        <strain evidence="2">20211129_DDA</strain>
        <tissue evidence="2">Liver</tissue>
    </source>
</reference>
<dbReference type="Pfam" id="PF00160">
    <property type="entry name" value="Pro_isomerase"/>
    <property type="match status" value="1"/>
</dbReference>
<gene>
    <name evidence="2" type="ORF">NDU88_004691</name>
</gene>
<dbReference type="GO" id="GO:0003755">
    <property type="term" value="F:peptidyl-prolyl cis-trans isomerase activity"/>
    <property type="evidence" value="ECO:0007669"/>
    <property type="project" value="InterPro"/>
</dbReference>
<protein>
    <recommendedName>
        <fullName evidence="1">PPIase cyclophilin-type domain-containing protein</fullName>
    </recommendedName>
</protein>
<name>A0AAV7RJG6_PLEWA</name>
<dbReference type="InterPro" id="IPR029000">
    <property type="entry name" value="Cyclophilin-like_dom_sf"/>
</dbReference>
<evidence type="ECO:0000313" key="2">
    <source>
        <dbReference type="EMBL" id="KAJ1151912.1"/>
    </source>
</evidence>
<dbReference type="EMBL" id="JANPWB010000009">
    <property type="protein sequence ID" value="KAJ1151912.1"/>
    <property type="molecule type" value="Genomic_DNA"/>
</dbReference>
<dbReference type="PANTHER" id="PTHR11071">
    <property type="entry name" value="PEPTIDYL-PROLYL CIS-TRANS ISOMERASE"/>
    <property type="match status" value="1"/>
</dbReference>
<evidence type="ECO:0000259" key="1">
    <source>
        <dbReference type="PROSITE" id="PS50072"/>
    </source>
</evidence>